<dbReference type="InterPro" id="IPR045275">
    <property type="entry name" value="MscS_archaea/bacteria_type"/>
</dbReference>
<dbReference type="EMBL" id="JBHUJD010000006">
    <property type="protein sequence ID" value="MFD2310104.1"/>
    <property type="molecule type" value="Genomic_DNA"/>
</dbReference>
<dbReference type="NCBIfam" id="NF033912">
    <property type="entry name" value="msc"/>
    <property type="match status" value="1"/>
</dbReference>
<comment type="similarity">
    <text evidence="1">Belongs to the MscS (TC 1.A.23) family.</text>
</comment>
<accession>A0ABW5E9Q6</accession>
<feature type="transmembrane region" description="Helical" evidence="1">
    <location>
        <begin position="20"/>
        <end position="45"/>
    </location>
</feature>
<dbReference type="PANTHER" id="PTHR30221">
    <property type="entry name" value="SMALL-CONDUCTANCE MECHANOSENSITIVE CHANNEL"/>
    <property type="match status" value="1"/>
</dbReference>
<keyword evidence="1" id="KW-0472">Membrane</keyword>
<keyword evidence="3" id="KW-1185">Reference proteome</keyword>
<comment type="subcellular location">
    <subcellularLocation>
        <location evidence="1">Cell inner membrane</location>
        <topology evidence="1">Multi-pass membrane protein</topology>
    </subcellularLocation>
</comment>
<feature type="transmembrane region" description="Helical" evidence="1">
    <location>
        <begin position="328"/>
        <end position="345"/>
    </location>
</feature>
<comment type="caution">
    <text evidence="1">Lacks conserved residue(s) required for the propagation of feature annotation.</text>
</comment>
<dbReference type="RefSeq" id="WP_265720065.1">
    <property type="nucleotide sequence ID" value="NZ_JAPIVK010000001.1"/>
</dbReference>
<feature type="transmembrane region" description="Helical" evidence="1">
    <location>
        <begin position="196"/>
        <end position="216"/>
    </location>
</feature>
<organism evidence="2 3">
    <name type="scientific">Microbulbifer halophilus</name>
    <dbReference type="NCBI Taxonomy" id="453963"/>
    <lineage>
        <taxon>Bacteria</taxon>
        <taxon>Pseudomonadati</taxon>
        <taxon>Pseudomonadota</taxon>
        <taxon>Gammaproteobacteria</taxon>
        <taxon>Cellvibrionales</taxon>
        <taxon>Microbulbiferaceae</taxon>
        <taxon>Microbulbifer</taxon>
    </lineage>
</organism>
<feature type="transmembrane region" description="Helical" evidence="1">
    <location>
        <begin position="351"/>
        <end position="373"/>
    </location>
</feature>
<keyword evidence="1" id="KW-0997">Cell inner membrane</keyword>
<feature type="transmembrane region" description="Helical" evidence="1">
    <location>
        <begin position="284"/>
        <end position="308"/>
    </location>
</feature>
<feature type="transmembrane region" description="Helical" evidence="1">
    <location>
        <begin position="106"/>
        <end position="127"/>
    </location>
</feature>
<keyword evidence="1" id="KW-0813">Transport</keyword>
<dbReference type="Proteomes" id="UP001597425">
    <property type="component" value="Unassembled WGS sequence"/>
</dbReference>
<keyword evidence="1" id="KW-0406">Ion transport</keyword>
<gene>
    <name evidence="2" type="ORF">ACFSKX_06700</name>
</gene>
<comment type="subunit">
    <text evidence="1">Homoheptamer.</text>
</comment>
<reference evidence="3" key="1">
    <citation type="journal article" date="2019" name="Int. J. Syst. Evol. Microbiol.">
        <title>The Global Catalogue of Microorganisms (GCM) 10K type strain sequencing project: providing services to taxonomists for standard genome sequencing and annotation.</title>
        <authorList>
            <consortium name="The Broad Institute Genomics Platform"/>
            <consortium name="The Broad Institute Genome Sequencing Center for Infectious Disease"/>
            <person name="Wu L."/>
            <person name="Ma J."/>
        </authorList>
    </citation>
    <scope>NUCLEOTIDE SEQUENCE [LARGE SCALE GENOMIC DNA]</scope>
    <source>
        <strain evidence="3">KCTC 12848</strain>
    </source>
</reference>
<dbReference type="PANTHER" id="PTHR30221:SF1">
    <property type="entry name" value="SMALL-CONDUCTANCE MECHANOSENSITIVE CHANNEL"/>
    <property type="match status" value="1"/>
</dbReference>
<feature type="transmembrane region" description="Helical" evidence="1">
    <location>
        <begin position="255"/>
        <end position="278"/>
    </location>
</feature>
<dbReference type="InterPro" id="IPR008910">
    <property type="entry name" value="MSC_TM_helix"/>
</dbReference>
<comment type="caution">
    <text evidence="2">The sequence shown here is derived from an EMBL/GenBank/DDBJ whole genome shotgun (WGS) entry which is preliminary data.</text>
</comment>
<evidence type="ECO:0000313" key="2">
    <source>
        <dbReference type="EMBL" id="MFD2310104.1"/>
    </source>
</evidence>
<feature type="transmembrane region" description="Helical" evidence="1">
    <location>
        <begin position="162"/>
        <end position="184"/>
    </location>
</feature>
<keyword evidence="1" id="KW-0407">Ion channel</keyword>
<evidence type="ECO:0000313" key="3">
    <source>
        <dbReference type="Proteomes" id="UP001597425"/>
    </source>
</evidence>
<evidence type="ECO:0000256" key="1">
    <source>
        <dbReference type="RuleBase" id="RU369025"/>
    </source>
</evidence>
<keyword evidence="1" id="KW-1003">Cell membrane</keyword>
<keyword evidence="1" id="KW-1133">Transmembrane helix</keyword>
<protein>
    <recommendedName>
        <fullName evidence="1">Small-conductance mechanosensitive channel</fullName>
    </recommendedName>
</protein>
<proteinExistence type="inferred from homology"/>
<name>A0ABW5E9Q6_9GAMM</name>
<keyword evidence="1" id="KW-0812">Transmembrane</keyword>
<feature type="transmembrane region" description="Helical" evidence="1">
    <location>
        <begin position="66"/>
        <end position="86"/>
    </location>
</feature>
<dbReference type="Pfam" id="PF05552">
    <property type="entry name" value="MS_channel_1st_1"/>
    <property type="match status" value="2"/>
</dbReference>
<comment type="function">
    <text evidence="1">Mechanosensitive channel that participates in the regulation of osmotic pressure changes within the cell, opening in response to stretch forces in the membrane lipid bilayer, without the need for other proteins. Contributes to normal resistance to hypoosmotic shock. Forms an ion channel of 1.0 nanosiemens conductance with a slight preference for anions.</text>
</comment>
<sequence length="393" mass="40951">MNGITNTLNEFLGPGVSGTLGHALVGLIILIVGLVVVKIFVSILRKILSKLSFLHRKDADGTVTDLASPIASLVKAVLIIFVLLAVLQHFGLTDVLAPLRDMLGKFTAAIPNIIGAGVIGYAGWLIAKIASELVGVALGKVDQQVAERTGNDKVEVSKFGSAFVFIAILLPIIVAALGVLNIPAISEPASTMIERLMAAIPNIIGAAIILLVTYFVTRFVVTMLNSLLEAMHVNELPAKMGAESMFSSSFTLTRLIGGVIMFFAMLGAATAAVNLLRIEVISTIFAGLLHFGGNILVGAVILLIGNFLSTLAYNKLSAGGTSSAMANIARFAILGLVLAMGLRAMGLADNIVNMAFGFTLGSVAVAVALAFGLGGRDAAKIIADKWASKISQR</sequence>